<evidence type="ECO:0000313" key="2">
    <source>
        <dbReference type="Proteomes" id="UP000020077"/>
    </source>
</evidence>
<protein>
    <submittedName>
        <fullName evidence="1">Uncharacterized protein</fullName>
    </submittedName>
</protein>
<sequence>MVEQAVLVRQIVDEVHPLFDVVVPRRSCIDLDAQRGACHALCHVANHSVERRREQHRLARARRRGNDPFDVLDETHVQHAVGFVQDQDLQLREIDLAGTHVVDQTTRRGHQDLGVAAEEFHLLRVRHATEDGYCSHLVKLAAVFFGGGGDLQREFAGWCQYQHARLRRLETMAIMAAGGPWAALRSVGAGRRRALLRGKEM</sequence>
<dbReference type="Proteomes" id="UP000020077">
    <property type="component" value="Unassembled WGS sequence"/>
</dbReference>
<proteinExistence type="predicted"/>
<reference evidence="1 2" key="1">
    <citation type="submission" date="2014-02" db="EMBL/GenBank/DDBJ databases">
        <title>Expanding our view of genomic diversity in Candidatus Accumulibacter clades.</title>
        <authorList>
            <person name="Skennerton C.T."/>
            <person name="Barr J.J."/>
            <person name="Slater F.R."/>
            <person name="Bond P.L."/>
            <person name="Tyson G.W."/>
        </authorList>
    </citation>
    <scope>NUCLEOTIDE SEQUENCE [LARGE SCALE GENOMIC DNA]</scope>
    <source>
        <strain evidence="2">BA-91</strain>
    </source>
</reference>
<organism evidence="1 2">
    <name type="scientific">Candidatus Accumulibacter phosphatis</name>
    <dbReference type="NCBI Taxonomy" id="327160"/>
    <lineage>
        <taxon>Bacteria</taxon>
        <taxon>Pseudomonadati</taxon>
        <taxon>Pseudomonadota</taxon>
        <taxon>Betaproteobacteria</taxon>
        <taxon>Candidatus Accumulibacter</taxon>
    </lineage>
</organism>
<gene>
    <name evidence="1" type="ORF">AW09_001664</name>
</gene>
<evidence type="ECO:0000313" key="1">
    <source>
        <dbReference type="EMBL" id="KFB73092.1"/>
    </source>
</evidence>
<name>A0A080LWG9_9PROT</name>
<comment type="caution">
    <text evidence="1">The sequence shown here is derived from an EMBL/GenBank/DDBJ whole genome shotgun (WGS) entry which is preliminary data.</text>
</comment>
<accession>A0A080LWG9</accession>
<dbReference type="EMBL" id="JDVG02000287">
    <property type="protein sequence ID" value="KFB73092.1"/>
    <property type="molecule type" value="Genomic_DNA"/>
</dbReference>
<dbReference type="AntiFam" id="ANF00149">
    <property type="entry name" value="Shadow ORF (opposite cshA)"/>
</dbReference>
<dbReference type="AlphaFoldDB" id="A0A080LWG9"/>